<accession>A0A917HT34</accession>
<dbReference type="AlphaFoldDB" id="A0A917HT34"/>
<dbReference type="Proteomes" id="UP000660862">
    <property type="component" value="Unassembled WGS sequence"/>
</dbReference>
<evidence type="ECO:0000259" key="2">
    <source>
        <dbReference type="Pfam" id="PF00107"/>
    </source>
</evidence>
<protein>
    <recommendedName>
        <fullName evidence="2">Alcohol dehydrogenase-like C-terminal domain-containing protein</fullName>
    </recommendedName>
</protein>
<dbReference type="PANTHER" id="PTHR43401">
    <property type="entry name" value="L-THREONINE 3-DEHYDROGENASE"/>
    <property type="match status" value="1"/>
</dbReference>
<evidence type="ECO:0000313" key="3">
    <source>
        <dbReference type="EMBL" id="GGG88544.1"/>
    </source>
</evidence>
<dbReference type="InterPro" id="IPR036291">
    <property type="entry name" value="NAD(P)-bd_dom_sf"/>
</dbReference>
<sequence>MKVYGVHIDGGMRARVSLPVSALLNGDGLSVDGLSLVEPLAIAAHGVRRAAIQPGECVLVMGAGPIGISTMLLAQAAGAQVIIMDTNVYRLRHCEALSDQVVTIDASDVAIYQQLRHQTQGDMASVVIDCTGSQLAITNGFDYLAHGGRYVLIGLQQANIAFSHPEFHKREGTLLSSRNALTEDFDQAIRLLRGGTIRPDMFITHRIPYTELPESFADLLKPSSGIIKAVADFSES</sequence>
<comment type="caution">
    <text evidence="3">The sequence shown here is derived from an EMBL/GenBank/DDBJ whole genome shotgun (WGS) entry which is preliminary data.</text>
</comment>
<dbReference type="EMBL" id="BMER01000001">
    <property type="protein sequence ID" value="GGG88544.1"/>
    <property type="molecule type" value="Genomic_DNA"/>
</dbReference>
<reference evidence="3" key="2">
    <citation type="submission" date="2020-09" db="EMBL/GenBank/DDBJ databases">
        <authorList>
            <person name="Sun Q."/>
            <person name="Zhou Y."/>
        </authorList>
    </citation>
    <scope>NUCLEOTIDE SEQUENCE</scope>
    <source>
        <strain evidence="3">CGMCC 1.12195</strain>
    </source>
</reference>
<dbReference type="Gene3D" id="3.90.180.10">
    <property type="entry name" value="Medium-chain alcohol dehydrogenases, catalytic domain"/>
    <property type="match status" value="1"/>
</dbReference>
<dbReference type="SUPFAM" id="SSF51735">
    <property type="entry name" value="NAD(P)-binding Rossmann-fold domains"/>
    <property type="match status" value="1"/>
</dbReference>
<keyword evidence="1" id="KW-0560">Oxidoreductase</keyword>
<feature type="domain" description="Alcohol dehydrogenase-like C-terminal" evidence="2">
    <location>
        <begin position="65"/>
        <end position="192"/>
    </location>
</feature>
<organism evidence="3 4">
    <name type="scientific">Parapedobacter pyrenivorans</name>
    <dbReference type="NCBI Taxonomy" id="1305674"/>
    <lineage>
        <taxon>Bacteria</taxon>
        <taxon>Pseudomonadati</taxon>
        <taxon>Bacteroidota</taxon>
        <taxon>Sphingobacteriia</taxon>
        <taxon>Sphingobacteriales</taxon>
        <taxon>Sphingobacteriaceae</taxon>
        <taxon>Parapedobacter</taxon>
    </lineage>
</organism>
<keyword evidence="4" id="KW-1185">Reference proteome</keyword>
<evidence type="ECO:0000256" key="1">
    <source>
        <dbReference type="ARBA" id="ARBA00023002"/>
    </source>
</evidence>
<dbReference type="GO" id="GO:0016491">
    <property type="term" value="F:oxidoreductase activity"/>
    <property type="evidence" value="ECO:0007669"/>
    <property type="project" value="UniProtKB-KW"/>
</dbReference>
<dbReference type="Gene3D" id="3.40.50.720">
    <property type="entry name" value="NAD(P)-binding Rossmann-like Domain"/>
    <property type="match status" value="1"/>
</dbReference>
<name>A0A917HT34_9SPHI</name>
<dbReference type="InterPro" id="IPR013149">
    <property type="entry name" value="ADH-like_C"/>
</dbReference>
<dbReference type="InterPro" id="IPR050129">
    <property type="entry name" value="Zn_alcohol_dh"/>
</dbReference>
<evidence type="ECO:0000313" key="4">
    <source>
        <dbReference type="Proteomes" id="UP000660862"/>
    </source>
</evidence>
<reference evidence="3" key="1">
    <citation type="journal article" date="2014" name="Int. J. Syst. Evol. Microbiol.">
        <title>Complete genome sequence of Corynebacterium casei LMG S-19264T (=DSM 44701T), isolated from a smear-ripened cheese.</title>
        <authorList>
            <consortium name="US DOE Joint Genome Institute (JGI-PGF)"/>
            <person name="Walter F."/>
            <person name="Albersmeier A."/>
            <person name="Kalinowski J."/>
            <person name="Ruckert C."/>
        </authorList>
    </citation>
    <scope>NUCLEOTIDE SEQUENCE</scope>
    <source>
        <strain evidence="3">CGMCC 1.12195</strain>
    </source>
</reference>
<proteinExistence type="predicted"/>
<gene>
    <name evidence="3" type="ORF">GCM10007415_23260</name>
</gene>
<dbReference type="Pfam" id="PF00107">
    <property type="entry name" value="ADH_zinc_N"/>
    <property type="match status" value="1"/>
</dbReference>
<dbReference type="PANTHER" id="PTHR43401:SF3">
    <property type="entry name" value="L-GALACTONATE-5-DEHYDROGENASE"/>
    <property type="match status" value="1"/>
</dbReference>